<dbReference type="GO" id="GO:0016020">
    <property type="term" value="C:membrane"/>
    <property type="evidence" value="ECO:0007669"/>
    <property type="project" value="UniProtKB-SubCell"/>
</dbReference>
<dbReference type="SUPFAM" id="SSF47384">
    <property type="entry name" value="Homodimeric domain of signal transducing histidine kinase"/>
    <property type="match status" value="1"/>
</dbReference>
<dbReference type="InterPro" id="IPR003594">
    <property type="entry name" value="HATPase_dom"/>
</dbReference>
<keyword evidence="7" id="KW-0547">Nucleotide-binding</keyword>
<dbReference type="InterPro" id="IPR050736">
    <property type="entry name" value="Sensor_HK_Regulatory"/>
</dbReference>
<reference evidence="14 15" key="1">
    <citation type="submission" date="2019-12" db="EMBL/GenBank/DDBJ databases">
        <title>Whole-genome analyses of novel actinobacteria.</title>
        <authorList>
            <person name="Sahin N."/>
            <person name="Saygin H."/>
        </authorList>
    </citation>
    <scope>NUCLEOTIDE SEQUENCE [LARGE SCALE GENOMIC DNA]</scope>
    <source>
        <strain evidence="14 15">KC615</strain>
    </source>
</reference>
<evidence type="ECO:0000259" key="13">
    <source>
        <dbReference type="PROSITE" id="PS50109"/>
    </source>
</evidence>
<evidence type="ECO:0000256" key="11">
    <source>
        <dbReference type="ARBA" id="ARBA00023012"/>
    </source>
</evidence>
<dbReference type="GO" id="GO:0005524">
    <property type="term" value="F:ATP binding"/>
    <property type="evidence" value="ECO:0007669"/>
    <property type="project" value="UniProtKB-KW"/>
</dbReference>
<dbReference type="PANTHER" id="PTHR43711:SF26">
    <property type="entry name" value="SENSOR HISTIDINE KINASE RCSC"/>
    <property type="match status" value="1"/>
</dbReference>
<evidence type="ECO:0000256" key="4">
    <source>
        <dbReference type="ARBA" id="ARBA00022553"/>
    </source>
</evidence>
<dbReference type="Proteomes" id="UP000430692">
    <property type="component" value="Unassembled WGS sequence"/>
</dbReference>
<dbReference type="GO" id="GO:0000155">
    <property type="term" value="F:phosphorelay sensor kinase activity"/>
    <property type="evidence" value="ECO:0007669"/>
    <property type="project" value="InterPro"/>
</dbReference>
<keyword evidence="11" id="KW-0902">Two-component regulatory system</keyword>
<dbReference type="InterPro" id="IPR036890">
    <property type="entry name" value="HATPase_C_sf"/>
</dbReference>
<dbReference type="InterPro" id="IPR004358">
    <property type="entry name" value="Sig_transdc_His_kin-like_C"/>
</dbReference>
<dbReference type="PROSITE" id="PS50109">
    <property type="entry name" value="HIS_KIN"/>
    <property type="match status" value="1"/>
</dbReference>
<dbReference type="SMART" id="SM00388">
    <property type="entry name" value="HisKA"/>
    <property type="match status" value="1"/>
</dbReference>
<evidence type="ECO:0000256" key="2">
    <source>
        <dbReference type="ARBA" id="ARBA00004370"/>
    </source>
</evidence>
<dbReference type="AlphaFoldDB" id="A0A6I4VSA7"/>
<keyword evidence="4" id="KW-0597">Phosphoprotein</keyword>
<dbReference type="FunFam" id="3.30.565.10:FF:000013">
    <property type="entry name" value="Two-component sensor histidine kinase"/>
    <property type="match status" value="1"/>
</dbReference>
<dbReference type="RefSeq" id="WP_160800049.1">
    <property type="nucleotide sequence ID" value="NZ_WUUL01000002.1"/>
</dbReference>
<dbReference type="InterPro" id="IPR036097">
    <property type="entry name" value="HisK_dim/P_sf"/>
</dbReference>
<comment type="subcellular location">
    <subcellularLocation>
        <location evidence="2">Membrane</location>
    </subcellularLocation>
</comment>
<dbReference type="EMBL" id="WUUL01000002">
    <property type="protein sequence ID" value="MXQ52796.1"/>
    <property type="molecule type" value="Genomic_DNA"/>
</dbReference>
<organism evidence="14 15">
    <name type="scientific">Shimazuella alba</name>
    <dbReference type="NCBI Taxonomy" id="2690964"/>
    <lineage>
        <taxon>Bacteria</taxon>
        <taxon>Bacillati</taxon>
        <taxon>Bacillota</taxon>
        <taxon>Bacilli</taxon>
        <taxon>Bacillales</taxon>
        <taxon>Thermoactinomycetaceae</taxon>
        <taxon>Shimazuella</taxon>
    </lineage>
</organism>
<evidence type="ECO:0000313" key="15">
    <source>
        <dbReference type="Proteomes" id="UP000430692"/>
    </source>
</evidence>
<dbReference type="PRINTS" id="PR00344">
    <property type="entry name" value="BCTRLSENSOR"/>
</dbReference>
<dbReference type="Pfam" id="PF00512">
    <property type="entry name" value="HisKA"/>
    <property type="match status" value="1"/>
</dbReference>
<evidence type="ECO:0000256" key="1">
    <source>
        <dbReference type="ARBA" id="ARBA00000085"/>
    </source>
</evidence>
<dbReference type="InterPro" id="IPR003661">
    <property type="entry name" value="HisK_dim/P_dom"/>
</dbReference>
<evidence type="ECO:0000256" key="6">
    <source>
        <dbReference type="ARBA" id="ARBA00022692"/>
    </source>
</evidence>
<dbReference type="CDD" id="cd00082">
    <property type="entry name" value="HisKA"/>
    <property type="match status" value="1"/>
</dbReference>
<evidence type="ECO:0000256" key="12">
    <source>
        <dbReference type="ARBA" id="ARBA00023136"/>
    </source>
</evidence>
<evidence type="ECO:0000256" key="5">
    <source>
        <dbReference type="ARBA" id="ARBA00022679"/>
    </source>
</evidence>
<dbReference type="PANTHER" id="PTHR43711">
    <property type="entry name" value="TWO-COMPONENT HISTIDINE KINASE"/>
    <property type="match status" value="1"/>
</dbReference>
<accession>A0A6I4VSA7</accession>
<evidence type="ECO:0000256" key="10">
    <source>
        <dbReference type="ARBA" id="ARBA00022989"/>
    </source>
</evidence>
<dbReference type="Gene3D" id="1.10.287.130">
    <property type="match status" value="1"/>
</dbReference>
<protein>
    <recommendedName>
        <fullName evidence="3">histidine kinase</fullName>
        <ecNumber evidence="3">2.7.13.3</ecNumber>
    </recommendedName>
</protein>
<evidence type="ECO:0000256" key="3">
    <source>
        <dbReference type="ARBA" id="ARBA00012438"/>
    </source>
</evidence>
<keyword evidence="9" id="KW-0067">ATP-binding</keyword>
<comment type="catalytic activity">
    <reaction evidence="1">
        <text>ATP + protein L-histidine = ADP + protein N-phospho-L-histidine.</text>
        <dbReference type="EC" id="2.7.13.3"/>
    </reaction>
</comment>
<keyword evidence="6" id="KW-0812">Transmembrane</keyword>
<evidence type="ECO:0000256" key="8">
    <source>
        <dbReference type="ARBA" id="ARBA00022777"/>
    </source>
</evidence>
<evidence type="ECO:0000256" key="9">
    <source>
        <dbReference type="ARBA" id="ARBA00022840"/>
    </source>
</evidence>
<feature type="domain" description="Histidine kinase" evidence="13">
    <location>
        <begin position="92"/>
        <end position="310"/>
    </location>
</feature>
<dbReference type="EC" id="2.7.13.3" evidence="3"/>
<keyword evidence="10" id="KW-1133">Transmembrane helix</keyword>
<keyword evidence="12" id="KW-0472">Membrane</keyword>
<dbReference type="SMART" id="SM00387">
    <property type="entry name" value="HATPase_c"/>
    <property type="match status" value="1"/>
</dbReference>
<gene>
    <name evidence="14" type="ORF">GSM42_03430</name>
</gene>
<sequence>MIFLWVGIALLLGCSNLYLLFSRRKQHRDLLYIHEKLNTILEEATAENIQVFTNDPEIKKLLIVLNRLLAQKNKTVLTYTQLEQSIRRMHTNMSHDLKTPLTVILGLSESFMLDQKLSENERNNLIANIYEKAQHILSLMNKFFDLAKLESGDLDLPITNINLNEVCKNNILFFYEQITDKGLKVDVEIPEVTLYANSNETALNRILNNLLSNAIRYGADGQVIGIRLRYDEQHVWIDIWDQGKGISERDQKLVFERLYTLEDSRNQLYQGSGLGLTITKRLVEKIKGKISLTSKPFDKTIFTIKFDRANINS</sequence>
<evidence type="ECO:0000256" key="7">
    <source>
        <dbReference type="ARBA" id="ARBA00022741"/>
    </source>
</evidence>
<evidence type="ECO:0000313" key="14">
    <source>
        <dbReference type="EMBL" id="MXQ52796.1"/>
    </source>
</evidence>
<dbReference type="Pfam" id="PF02518">
    <property type="entry name" value="HATPase_c"/>
    <property type="match status" value="1"/>
</dbReference>
<keyword evidence="15" id="KW-1185">Reference proteome</keyword>
<dbReference type="Gene3D" id="3.30.565.10">
    <property type="entry name" value="Histidine kinase-like ATPase, C-terminal domain"/>
    <property type="match status" value="1"/>
</dbReference>
<keyword evidence="5" id="KW-0808">Transferase</keyword>
<proteinExistence type="predicted"/>
<name>A0A6I4VSA7_9BACL</name>
<comment type="caution">
    <text evidence="14">The sequence shown here is derived from an EMBL/GenBank/DDBJ whole genome shotgun (WGS) entry which is preliminary data.</text>
</comment>
<keyword evidence="8 14" id="KW-0418">Kinase</keyword>
<dbReference type="SUPFAM" id="SSF55874">
    <property type="entry name" value="ATPase domain of HSP90 chaperone/DNA topoisomerase II/histidine kinase"/>
    <property type="match status" value="1"/>
</dbReference>
<dbReference type="InterPro" id="IPR005467">
    <property type="entry name" value="His_kinase_dom"/>
</dbReference>